<evidence type="ECO:0000256" key="1">
    <source>
        <dbReference type="SAM" id="MobiDB-lite"/>
    </source>
</evidence>
<name>A0A915IWN8_ROMCU</name>
<feature type="compositionally biased region" description="Basic and acidic residues" evidence="1">
    <location>
        <begin position="1"/>
        <end position="14"/>
    </location>
</feature>
<proteinExistence type="predicted"/>
<dbReference type="AlphaFoldDB" id="A0A915IWN8"/>
<accession>A0A915IWN8</accession>
<feature type="region of interest" description="Disordered" evidence="1">
    <location>
        <begin position="45"/>
        <end position="72"/>
    </location>
</feature>
<evidence type="ECO:0000313" key="2">
    <source>
        <dbReference type="Proteomes" id="UP000887565"/>
    </source>
</evidence>
<dbReference type="WBParaSite" id="nRc.2.0.1.t18201-RA">
    <property type="protein sequence ID" value="nRc.2.0.1.t18201-RA"/>
    <property type="gene ID" value="nRc.2.0.1.g18201"/>
</dbReference>
<organism evidence="2 3">
    <name type="scientific">Romanomermis culicivorax</name>
    <name type="common">Nematode worm</name>
    <dbReference type="NCBI Taxonomy" id="13658"/>
    <lineage>
        <taxon>Eukaryota</taxon>
        <taxon>Metazoa</taxon>
        <taxon>Ecdysozoa</taxon>
        <taxon>Nematoda</taxon>
        <taxon>Enoplea</taxon>
        <taxon>Dorylaimia</taxon>
        <taxon>Mermithida</taxon>
        <taxon>Mermithoidea</taxon>
        <taxon>Mermithidae</taxon>
        <taxon>Romanomermis</taxon>
    </lineage>
</organism>
<protein>
    <submittedName>
        <fullName evidence="3">Uncharacterized protein</fullName>
    </submittedName>
</protein>
<evidence type="ECO:0000313" key="3">
    <source>
        <dbReference type="WBParaSite" id="nRc.2.0.1.t18201-RA"/>
    </source>
</evidence>
<feature type="compositionally biased region" description="Acidic residues" evidence="1">
    <location>
        <begin position="15"/>
        <end position="30"/>
    </location>
</feature>
<dbReference type="Proteomes" id="UP000887565">
    <property type="component" value="Unplaced"/>
</dbReference>
<sequence length="72" mass="7956">MGKQRIIEQRRATTDDAEFDNDNSLEYDDPDLELSQLSLDESMLRPFKGRRRASTGSSSSGSSGGNCRIGDN</sequence>
<keyword evidence="2" id="KW-1185">Reference proteome</keyword>
<reference evidence="3" key="1">
    <citation type="submission" date="2022-11" db="UniProtKB">
        <authorList>
            <consortium name="WormBaseParasite"/>
        </authorList>
    </citation>
    <scope>IDENTIFICATION</scope>
</reference>
<feature type="region of interest" description="Disordered" evidence="1">
    <location>
        <begin position="1"/>
        <end position="30"/>
    </location>
</feature>